<keyword evidence="1" id="KW-0812">Transmembrane</keyword>
<dbReference type="EMBL" id="HBFB01032150">
    <property type="protein sequence ID" value="CAD8693821.1"/>
    <property type="molecule type" value="Transcribed_RNA"/>
</dbReference>
<dbReference type="InterPro" id="IPR006461">
    <property type="entry name" value="PLAC_motif_containing"/>
</dbReference>
<sequence>MARQLPSYKPMSMSGQEDATDEIPLTVGDLGSSTPTYQPFQAPVKAPVHAIVDGYPAGRDVEALYLLQRQDQAPRAWRGHWCAFWGLNQGVDWLSCVLVWALPCLPFGMNAGRALHVNWLKHTVLYGALVVAVTLLCAGQRVVCPAAYDMELEEDGNDDEDGRHTKNTWDIYGNKRRTLYEYYGYAREGYCNMTAATILAVTALVCGIALVVYAARTRTALRERLHIPGSALADGCTWLWCGCCALTQETRTLAAANVYDGTWHGPLVAPVVPGMVPSPLLSLWERVLPGTIKGGMRAVALVPMVQQV</sequence>
<proteinExistence type="predicted"/>
<dbReference type="AlphaFoldDB" id="A0A7S0S1F3"/>
<evidence type="ECO:0000313" key="2">
    <source>
        <dbReference type="EMBL" id="CAD8693821.1"/>
    </source>
</evidence>
<feature type="transmembrane region" description="Helical" evidence="1">
    <location>
        <begin position="193"/>
        <end position="215"/>
    </location>
</feature>
<gene>
    <name evidence="2" type="ORF">CLEI1391_LOCUS18004</name>
</gene>
<dbReference type="NCBIfam" id="TIGR01571">
    <property type="entry name" value="A_thal_Cys_rich"/>
    <property type="match status" value="1"/>
</dbReference>
<evidence type="ECO:0000256" key="1">
    <source>
        <dbReference type="SAM" id="Phobius"/>
    </source>
</evidence>
<accession>A0A7S0S1F3</accession>
<organism evidence="2">
    <name type="scientific">Chlamydomonas leiostraca</name>
    <dbReference type="NCBI Taxonomy" id="1034604"/>
    <lineage>
        <taxon>Eukaryota</taxon>
        <taxon>Viridiplantae</taxon>
        <taxon>Chlorophyta</taxon>
        <taxon>core chlorophytes</taxon>
        <taxon>Chlorophyceae</taxon>
        <taxon>CS clade</taxon>
        <taxon>Chlamydomonadales</taxon>
        <taxon>Chlamydomonadaceae</taxon>
        <taxon>Chlamydomonas</taxon>
    </lineage>
</organism>
<dbReference type="PANTHER" id="PTHR15907">
    <property type="entry name" value="DUF614 FAMILY PROTEIN-RELATED"/>
    <property type="match status" value="1"/>
</dbReference>
<reference evidence="2" key="1">
    <citation type="submission" date="2021-01" db="EMBL/GenBank/DDBJ databases">
        <authorList>
            <person name="Corre E."/>
            <person name="Pelletier E."/>
            <person name="Niang G."/>
            <person name="Scheremetjew M."/>
            <person name="Finn R."/>
            <person name="Kale V."/>
            <person name="Holt S."/>
            <person name="Cochrane G."/>
            <person name="Meng A."/>
            <person name="Brown T."/>
            <person name="Cohen L."/>
        </authorList>
    </citation>
    <scope>NUCLEOTIDE SEQUENCE</scope>
    <source>
        <strain evidence="2">SAG 11-49</strain>
    </source>
</reference>
<name>A0A7S0S1F3_9CHLO</name>
<keyword evidence="1" id="KW-1133">Transmembrane helix</keyword>
<feature type="transmembrane region" description="Helical" evidence="1">
    <location>
        <begin position="123"/>
        <end position="143"/>
    </location>
</feature>
<keyword evidence="1" id="KW-0472">Membrane</keyword>
<dbReference type="Pfam" id="PF04749">
    <property type="entry name" value="PLAC8"/>
    <property type="match status" value="1"/>
</dbReference>
<protein>
    <submittedName>
        <fullName evidence="2">Uncharacterized protein</fullName>
    </submittedName>
</protein>